<evidence type="ECO:0000256" key="4">
    <source>
        <dbReference type="SAM" id="Phobius"/>
    </source>
</evidence>
<keyword evidence="1" id="KW-0645">Protease</keyword>
<dbReference type="AlphaFoldDB" id="A0A9D2SQ44"/>
<dbReference type="PROSITE" id="PS50106">
    <property type="entry name" value="PDZ"/>
    <property type="match status" value="1"/>
</dbReference>
<keyword evidence="4" id="KW-1133">Transmembrane helix</keyword>
<dbReference type="Gene3D" id="2.30.42.10">
    <property type="match status" value="1"/>
</dbReference>
<evidence type="ECO:0000256" key="3">
    <source>
        <dbReference type="SAM" id="MobiDB-lite"/>
    </source>
</evidence>
<dbReference type="GO" id="GO:0006508">
    <property type="term" value="P:proteolysis"/>
    <property type="evidence" value="ECO:0007669"/>
    <property type="project" value="UniProtKB-KW"/>
</dbReference>
<gene>
    <name evidence="6" type="ORF">H9761_05205</name>
</gene>
<feature type="region of interest" description="Disordered" evidence="3">
    <location>
        <begin position="1"/>
        <end position="175"/>
    </location>
</feature>
<dbReference type="Proteomes" id="UP000823891">
    <property type="component" value="Unassembled WGS sequence"/>
</dbReference>
<dbReference type="SUPFAM" id="SSF50494">
    <property type="entry name" value="Trypsin-like serine proteases"/>
    <property type="match status" value="1"/>
</dbReference>
<evidence type="ECO:0000256" key="2">
    <source>
        <dbReference type="ARBA" id="ARBA00022801"/>
    </source>
</evidence>
<feature type="compositionally biased region" description="Low complexity" evidence="3">
    <location>
        <begin position="210"/>
        <end position="220"/>
    </location>
</feature>
<dbReference type="SUPFAM" id="SSF50156">
    <property type="entry name" value="PDZ domain-like"/>
    <property type="match status" value="1"/>
</dbReference>
<feature type="region of interest" description="Disordered" evidence="3">
    <location>
        <begin position="210"/>
        <end position="274"/>
    </location>
</feature>
<feature type="compositionally biased region" description="Low complexity" evidence="3">
    <location>
        <begin position="78"/>
        <end position="102"/>
    </location>
</feature>
<feature type="domain" description="PDZ" evidence="5">
    <location>
        <begin position="571"/>
        <end position="644"/>
    </location>
</feature>
<dbReference type="InterPro" id="IPR001478">
    <property type="entry name" value="PDZ"/>
</dbReference>
<organism evidence="6 7">
    <name type="scientific">Candidatus Eisenbergiella merdavium</name>
    <dbReference type="NCBI Taxonomy" id="2838551"/>
    <lineage>
        <taxon>Bacteria</taxon>
        <taxon>Bacillati</taxon>
        <taxon>Bacillota</taxon>
        <taxon>Clostridia</taxon>
        <taxon>Lachnospirales</taxon>
        <taxon>Lachnospiraceae</taxon>
        <taxon>Eisenbergiella</taxon>
    </lineage>
</organism>
<dbReference type="InterPro" id="IPR036034">
    <property type="entry name" value="PDZ_sf"/>
</dbReference>
<dbReference type="PANTHER" id="PTHR43343:SF3">
    <property type="entry name" value="PROTEASE DO-LIKE 8, CHLOROPLASTIC"/>
    <property type="match status" value="1"/>
</dbReference>
<evidence type="ECO:0000256" key="1">
    <source>
        <dbReference type="ARBA" id="ARBA00022670"/>
    </source>
</evidence>
<dbReference type="CDD" id="cd06779">
    <property type="entry name" value="cpPDZ_Deg_HtrA-like"/>
    <property type="match status" value="1"/>
</dbReference>
<feature type="compositionally biased region" description="Polar residues" evidence="3">
    <location>
        <begin position="1"/>
        <end position="19"/>
    </location>
</feature>
<dbReference type="InterPro" id="IPR001940">
    <property type="entry name" value="Peptidase_S1C"/>
</dbReference>
<dbReference type="SMART" id="SM00228">
    <property type="entry name" value="PDZ"/>
    <property type="match status" value="1"/>
</dbReference>
<dbReference type="EMBL" id="DWWS01000020">
    <property type="protein sequence ID" value="HJC23087.1"/>
    <property type="molecule type" value="Genomic_DNA"/>
</dbReference>
<dbReference type="PANTHER" id="PTHR43343">
    <property type="entry name" value="PEPTIDASE S12"/>
    <property type="match status" value="1"/>
</dbReference>
<feature type="compositionally biased region" description="Low complexity" evidence="3">
    <location>
        <begin position="112"/>
        <end position="123"/>
    </location>
</feature>
<feature type="compositionally biased region" description="Gly residues" evidence="3">
    <location>
        <begin position="152"/>
        <end position="165"/>
    </location>
</feature>
<keyword evidence="2" id="KW-0378">Hydrolase</keyword>
<feature type="transmembrane region" description="Helical" evidence="4">
    <location>
        <begin position="282"/>
        <end position="308"/>
    </location>
</feature>
<feature type="compositionally biased region" description="Polar residues" evidence="3">
    <location>
        <begin position="124"/>
        <end position="135"/>
    </location>
</feature>
<keyword evidence="4" id="KW-0812">Transmembrane</keyword>
<dbReference type="GO" id="GO:0004252">
    <property type="term" value="F:serine-type endopeptidase activity"/>
    <property type="evidence" value="ECO:0007669"/>
    <property type="project" value="InterPro"/>
</dbReference>
<evidence type="ECO:0000313" key="6">
    <source>
        <dbReference type="EMBL" id="HJC23087.1"/>
    </source>
</evidence>
<evidence type="ECO:0000313" key="7">
    <source>
        <dbReference type="Proteomes" id="UP000823891"/>
    </source>
</evidence>
<name>A0A9D2SQ44_9FIRM</name>
<sequence>MFDQDYSGNTDKAENQAQSIREDAAHAQESTVYAQEDAAHAQESADGAGENGENAVPVRENEKADESGERQQSGYTRQSSAAQQSNTAQQNAAQQSVWNSGGQSNGSGQGGAYQQYAGWQNGASRQASGAWQGSFRQDGAAQNAGAQQGNGSWQGGGFQNGGAQNGGTQNAGGWQNGNAGQYNGYTGAWQGGAGQYTGNSGAWQGNAAQNTAQGTGAQNGHGAYSGRDAYGSQNAWQSRQGNYQYGAGNGGYGADPGRKQKEKRQKEKKPGKPGNPFWKKALAVLVSAVCFGVIAGVSFLAVVSLGGYQDETVSVTVPAVSEDQSAEAQAPDSQNGVSVTQGTTSMVVTDVTEMVERVMPAIVAITNESVTSVESFWGQTYEQQQESAGSGIIIGQNDDELLIVTNNHVVADATQLYVSFIDNSIVEALVKGTSPSMDLAVVAVKLENVESDTRDAIAIAEIGDSDSLKVGEPVVAIGNALGYGQSVTTGVVSALNRVLEVGETGTSNAMIQTDAAINPGNSGGALLDINGQVIGINSNKIGGNAIEGMGYAIPISSAQPVIEQLMNQETREALDEANRGYLGISCINVTSAMAQAYGMPEGIYVAQVYAGTGAESAGIVKGDIITGINGMTVTTKEDLLNAMQYYAIGETIEITVMHGNPTEGYTEETRTVTLTSQEAMNASE</sequence>
<feature type="compositionally biased region" description="Low complexity" evidence="3">
    <location>
        <begin position="139"/>
        <end position="151"/>
    </location>
</feature>
<dbReference type="InterPro" id="IPR051201">
    <property type="entry name" value="Chloro_Bact_Ser_Proteases"/>
</dbReference>
<dbReference type="Pfam" id="PF13180">
    <property type="entry name" value="PDZ_2"/>
    <property type="match status" value="1"/>
</dbReference>
<comment type="caution">
    <text evidence="6">The sequence shown here is derived from an EMBL/GenBank/DDBJ whole genome shotgun (WGS) entry which is preliminary data.</text>
</comment>
<reference evidence="6" key="2">
    <citation type="submission" date="2021-04" db="EMBL/GenBank/DDBJ databases">
        <authorList>
            <person name="Gilroy R."/>
        </authorList>
    </citation>
    <scope>NUCLEOTIDE SEQUENCE</scope>
    <source>
        <strain evidence="6">USAMLcec2-132</strain>
    </source>
</reference>
<accession>A0A9D2SQ44</accession>
<feature type="compositionally biased region" description="Basic and acidic residues" evidence="3">
    <location>
        <begin position="59"/>
        <end position="69"/>
    </location>
</feature>
<feature type="compositionally biased region" description="Low complexity" evidence="3">
    <location>
        <begin position="166"/>
        <end position="175"/>
    </location>
</feature>
<proteinExistence type="predicted"/>
<evidence type="ECO:0000259" key="5">
    <source>
        <dbReference type="PROSITE" id="PS50106"/>
    </source>
</evidence>
<dbReference type="InterPro" id="IPR009003">
    <property type="entry name" value="Peptidase_S1_PA"/>
</dbReference>
<reference evidence="6" key="1">
    <citation type="journal article" date="2021" name="PeerJ">
        <title>Extensive microbial diversity within the chicken gut microbiome revealed by metagenomics and culture.</title>
        <authorList>
            <person name="Gilroy R."/>
            <person name="Ravi A."/>
            <person name="Getino M."/>
            <person name="Pursley I."/>
            <person name="Horton D.L."/>
            <person name="Alikhan N.F."/>
            <person name="Baker D."/>
            <person name="Gharbi K."/>
            <person name="Hall N."/>
            <person name="Watson M."/>
            <person name="Adriaenssens E.M."/>
            <person name="Foster-Nyarko E."/>
            <person name="Jarju S."/>
            <person name="Secka A."/>
            <person name="Antonio M."/>
            <person name="Oren A."/>
            <person name="Chaudhuri R.R."/>
            <person name="La Ragione R."/>
            <person name="Hildebrand F."/>
            <person name="Pallen M.J."/>
        </authorList>
    </citation>
    <scope>NUCLEOTIDE SEQUENCE</scope>
    <source>
        <strain evidence="6">USAMLcec2-132</strain>
    </source>
</reference>
<dbReference type="PRINTS" id="PR00834">
    <property type="entry name" value="PROTEASES2C"/>
</dbReference>
<feature type="compositionally biased region" description="Basic and acidic residues" evidence="3">
    <location>
        <begin position="256"/>
        <end position="270"/>
    </location>
</feature>
<dbReference type="Gene3D" id="2.40.10.120">
    <property type="match status" value="1"/>
</dbReference>
<keyword evidence="4" id="KW-0472">Membrane</keyword>
<protein>
    <submittedName>
        <fullName evidence="6">Trypsin-like peptidase domain-containing protein</fullName>
    </submittedName>
</protein>
<dbReference type="Pfam" id="PF13365">
    <property type="entry name" value="Trypsin_2"/>
    <property type="match status" value="1"/>
</dbReference>